<proteinExistence type="predicted"/>
<dbReference type="EMBL" id="FOGI01000014">
    <property type="protein sequence ID" value="SES44094.1"/>
    <property type="molecule type" value="Genomic_DNA"/>
</dbReference>
<accession>A0A1H9XD94</accession>
<dbReference type="Proteomes" id="UP000199051">
    <property type="component" value="Unassembled WGS sequence"/>
</dbReference>
<dbReference type="AlphaFoldDB" id="A0A1H9XD94"/>
<sequence>MVLTCPSRTLANHPALTDVGPNVPFYDVGPNTPSEALAEQRSSESLVPSWLDGADLFCVGERHP</sequence>
<evidence type="ECO:0000313" key="1">
    <source>
        <dbReference type="EMBL" id="SES44094.1"/>
    </source>
</evidence>
<protein>
    <submittedName>
        <fullName evidence="1">Uncharacterized protein</fullName>
    </submittedName>
</protein>
<organism evidence="1 2">
    <name type="scientific">Actinokineospora terrae</name>
    <dbReference type="NCBI Taxonomy" id="155974"/>
    <lineage>
        <taxon>Bacteria</taxon>
        <taxon>Bacillati</taxon>
        <taxon>Actinomycetota</taxon>
        <taxon>Actinomycetes</taxon>
        <taxon>Pseudonocardiales</taxon>
        <taxon>Pseudonocardiaceae</taxon>
        <taxon>Actinokineospora</taxon>
    </lineage>
</organism>
<gene>
    <name evidence="1" type="ORF">SAMN04487818_11495</name>
</gene>
<keyword evidence="2" id="KW-1185">Reference proteome</keyword>
<name>A0A1H9XD94_9PSEU</name>
<reference evidence="2" key="1">
    <citation type="submission" date="2016-10" db="EMBL/GenBank/DDBJ databases">
        <authorList>
            <person name="Varghese N."/>
            <person name="Submissions S."/>
        </authorList>
    </citation>
    <scope>NUCLEOTIDE SEQUENCE [LARGE SCALE GENOMIC DNA]</scope>
    <source>
        <strain evidence="2">DSM 44260</strain>
    </source>
</reference>
<dbReference type="STRING" id="155974.SAMN04487818_11495"/>
<evidence type="ECO:0000313" key="2">
    <source>
        <dbReference type="Proteomes" id="UP000199051"/>
    </source>
</evidence>